<dbReference type="Proteomes" id="UP000319976">
    <property type="component" value="Chromosome"/>
</dbReference>
<dbReference type="PANTHER" id="PTHR30625:SF11">
    <property type="entry name" value="MOTA_TOLQ_EXBB PROTON CHANNEL DOMAIN-CONTAINING PROTEIN"/>
    <property type="match status" value="1"/>
</dbReference>
<dbReference type="KEGG" id="chya:V22_27470"/>
<evidence type="ECO:0000259" key="9">
    <source>
        <dbReference type="Pfam" id="PF01618"/>
    </source>
</evidence>
<proteinExistence type="inferred from homology"/>
<protein>
    <recommendedName>
        <fullName evidence="9">MotA/TolQ/ExbB proton channel domain-containing protein</fullName>
    </recommendedName>
</protein>
<evidence type="ECO:0000256" key="4">
    <source>
        <dbReference type="ARBA" id="ARBA00022989"/>
    </source>
</evidence>
<evidence type="ECO:0000313" key="10">
    <source>
        <dbReference type="EMBL" id="QDT65493.1"/>
    </source>
</evidence>
<evidence type="ECO:0000256" key="7">
    <source>
        <dbReference type="SAM" id="MobiDB-lite"/>
    </source>
</evidence>
<keyword evidence="6" id="KW-0653">Protein transport</keyword>
<comment type="similarity">
    <text evidence="6">Belongs to the exbB/tolQ family.</text>
</comment>
<evidence type="ECO:0000313" key="11">
    <source>
        <dbReference type="Proteomes" id="UP000319976"/>
    </source>
</evidence>
<keyword evidence="2" id="KW-1003">Cell membrane</keyword>
<dbReference type="PANTHER" id="PTHR30625">
    <property type="entry name" value="PROTEIN TOLQ"/>
    <property type="match status" value="1"/>
</dbReference>
<keyword evidence="4 8" id="KW-1133">Transmembrane helix</keyword>
<feature type="compositionally biased region" description="Gly residues" evidence="7">
    <location>
        <begin position="50"/>
        <end position="65"/>
    </location>
</feature>
<feature type="transmembrane region" description="Helical" evidence="8">
    <location>
        <begin position="117"/>
        <end position="136"/>
    </location>
</feature>
<name>A0A517TAU3_9PLAN</name>
<dbReference type="OrthoDB" id="5290956at2"/>
<feature type="transmembrane region" description="Helical" evidence="8">
    <location>
        <begin position="270"/>
        <end position="296"/>
    </location>
</feature>
<evidence type="ECO:0000256" key="1">
    <source>
        <dbReference type="ARBA" id="ARBA00004651"/>
    </source>
</evidence>
<feature type="transmembrane region" description="Helical" evidence="8">
    <location>
        <begin position="85"/>
        <end position="105"/>
    </location>
</feature>
<dbReference type="Pfam" id="PF01618">
    <property type="entry name" value="MotA_ExbB"/>
    <property type="match status" value="1"/>
</dbReference>
<keyword evidence="5 8" id="KW-0472">Membrane</keyword>
<dbReference type="InterPro" id="IPR050790">
    <property type="entry name" value="ExbB/TolQ_transport"/>
</dbReference>
<accession>A0A517TAU3</accession>
<dbReference type="RefSeq" id="WP_145263543.1">
    <property type="nucleotide sequence ID" value="NZ_CP036316.1"/>
</dbReference>
<evidence type="ECO:0000256" key="3">
    <source>
        <dbReference type="ARBA" id="ARBA00022692"/>
    </source>
</evidence>
<dbReference type="GO" id="GO:0017038">
    <property type="term" value="P:protein import"/>
    <property type="evidence" value="ECO:0007669"/>
    <property type="project" value="TreeGrafter"/>
</dbReference>
<evidence type="ECO:0000256" key="5">
    <source>
        <dbReference type="ARBA" id="ARBA00023136"/>
    </source>
</evidence>
<dbReference type="InterPro" id="IPR002898">
    <property type="entry name" value="MotA_ExbB_proton_chnl"/>
</dbReference>
<comment type="subcellular location">
    <subcellularLocation>
        <location evidence="1">Cell membrane</location>
        <topology evidence="1">Multi-pass membrane protein</topology>
    </subcellularLocation>
    <subcellularLocation>
        <location evidence="6">Membrane</location>
        <topology evidence="6">Multi-pass membrane protein</topology>
    </subcellularLocation>
</comment>
<evidence type="ECO:0000256" key="6">
    <source>
        <dbReference type="RuleBase" id="RU004057"/>
    </source>
</evidence>
<keyword evidence="6" id="KW-0813">Transport</keyword>
<organism evidence="10 11">
    <name type="scientific">Calycomorphotria hydatis</name>
    <dbReference type="NCBI Taxonomy" id="2528027"/>
    <lineage>
        <taxon>Bacteria</taxon>
        <taxon>Pseudomonadati</taxon>
        <taxon>Planctomycetota</taxon>
        <taxon>Planctomycetia</taxon>
        <taxon>Planctomycetales</taxon>
        <taxon>Planctomycetaceae</taxon>
        <taxon>Calycomorphotria</taxon>
    </lineage>
</organism>
<evidence type="ECO:0000256" key="2">
    <source>
        <dbReference type="ARBA" id="ARBA00022475"/>
    </source>
</evidence>
<feature type="domain" description="MotA/TolQ/ExbB proton channel" evidence="9">
    <location>
        <begin position="191"/>
        <end position="303"/>
    </location>
</feature>
<reference evidence="10 11" key="1">
    <citation type="submission" date="2019-02" db="EMBL/GenBank/DDBJ databases">
        <title>Deep-cultivation of Planctomycetes and their phenomic and genomic characterization uncovers novel biology.</title>
        <authorList>
            <person name="Wiegand S."/>
            <person name="Jogler M."/>
            <person name="Boedeker C."/>
            <person name="Pinto D."/>
            <person name="Vollmers J."/>
            <person name="Rivas-Marin E."/>
            <person name="Kohn T."/>
            <person name="Peeters S.H."/>
            <person name="Heuer A."/>
            <person name="Rast P."/>
            <person name="Oberbeckmann S."/>
            <person name="Bunk B."/>
            <person name="Jeske O."/>
            <person name="Meyerdierks A."/>
            <person name="Storesund J.E."/>
            <person name="Kallscheuer N."/>
            <person name="Luecker S."/>
            <person name="Lage O.M."/>
            <person name="Pohl T."/>
            <person name="Merkel B.J."/>
            <person name="Hornburger P."/>
            <person name="Mueller R.-W."/>
            <person name="Bruemmer F."/>
            <person name="Labrenz M."/>
            <person name="Spormann A.M."/>
            <person name="Op den Camp H."/>
            <person name="Overmann J."/>
            <person name="Amann R."/>
            <person name="Jetten M.S.M."/>
            <person name="Mascher T."/>
            <person name="Medema M.H."/>
            <person name="Devos D.P."/>
            <person name="Kaster A.-K."/>
            <person name="Ovreas L."/>
            <person name="Rohde M."/>
            <person name="Galperin M.Y."/>
            <person name="Jogler C."/>
        </authorList>
    </citation>
    <scope>NUCLEOTIDE SEQUENCE [LARGE SCALE GENOMIC DNA]</scope>
    <source>
        <strain evidence="10 11">V22</strain>
    </source>
</reference>
<keyword evidence="3 8" id="KW-0812">Transmembrane</keyword>
<dbReference type="AlphaFoldDB" id="A0A517TAU3"/>
<gene>
    <name evidence="10" type="ORF">V22_27470</name>
</gene>
<feature type="transmembrane region" description="Helical" evidence="8">
    <location>
        <begin position="229"/>
        <end position="250"/>
    </location>
</feature>
<feature type="region of interest" description="Disordered" evidence="7">
    <location>
        <begin position="41"/>
        <end position="68"/>
    </location>
</feature>
<sequence>MYFRFNCTKCDKSLRVREEHGGKKVRCPYCHHMQTVPMPQRTAAPTGEGEVSGGATTGSTSSGGGEIDRKSFVDGTEVGMLKSSIYAFLVTGLFYGVVTPLYLMYPKAYFPRLFAGSWVTYLTVFLTVWSVMILMMKWRKLNRQQESMLFDLLPNDIGTEITSDNVTKFQAHIAGLPIKPSGSFLVNRVTRGLEHFRVLRNSSEVAARLQSQSDIDATAVDSSYTLMKVFVWAIPILGFIGTVIGIGGAVGGFATGMDNASDISALKDSLGVVTGGLGTAFDTTLVALVLSMFVMFPMSSMQKSEEDLLNWVDEYCNENLLKRLKDRAAGSLTDGDGRPDDDALRRAIDTAMIKHHAELKTWTLKLEKIGSALTEQVLKGWKDVDSKIAERQDQTFKNAERLDLTLTEMVDRARNSQVDMAASIKDSADIMTAEFSELQKGLGALNNLLAELGEKQVVVKVERPPADEVDVVPERGGWSLFGRRNGR</sequence>
<evidence type="ECO:0000256" key="8">
    <source>
        <dbReference type="SAM" id="Phobius"/>
    </source>
</evidence>
<keyword evidence="11" id="KW-1185">Reference proteome</keyword>
<dbReference type="EMBL" id="CP036316">
    <property type="protein sequence ID" value="QDT65493.1"/>
    <property type="molecule type" value="Genomic_DNA"/>
</dbReference>
<dbReference type="GO" id="GO:0005886">
    <property type="term" value="C:plasma membrane"/>
    <property type="evidence" value="ECO:0007669"/>
    <property type="project" value="UniProtKB-SubCell"/>
</dbReference>